<keyword evidence="15" id="KW-1185">Reference proteome</keyword>
<dbReference type="Pfam" id="PF13851">
    <property type="entry name" value="GAS"/>
    <property type="match status" value="1"/>
</dbReference>
<evidence type="ECO:0000256" key="5">
    <source>
        <dbReference type="ARBA" id="ARBA00022701"/>
    </source>
</evidence>
<evidence type="ECO:0000256" key="12">
    <source>
        <dbReference type="SAM" id="MobiDB-lite"/>
    </source>
</evidence>
<protein>
    <recommendedName>
        <fullName evidence="13">Growth arrest-specific protein 8 domain-containing protein</fullName>
    </recommendedName>
</protein>
<dbReference type="InterPro" id="IPR025593">
    <property type="entry name" value="GAS8_dom"/>
</dbReference>
<feature type="coiled-coil region" evidence="11">
    <location>
        <begin position="28"/>
        <end position="97"/>
    </location>
</feature>
<dbReference type="PANTHER" id="PTHR31543:SF0">
    <property type="entry name" value="DYNEIN REGULATORY COMPLEX SUBUNIT 4"/>
    <property type="match status" value="1"/>
</dbReference>
<dbReference type="Proteomes" id="UP000193719">
    <property type="component" value="Unassembled WGS sequence"/>
</dbReference>
<feature type="domain" description="Growth arrest-specific protein 8" evidence="13">
    <location>
        <begin position="222"/>
        <end position="420"/>
    </location>
</feature>
<evidence type="ECO:0000313" key="14">
    <source>
        <dbReference type="EMBL" id="ORX47552.1"/>
    </source>
</evidence>
<organism evidence="14 15">
    <name type="scientific">Piromyces finnis</name>
    <dbReference type="NCBI Taxonomy" id="1754191"/>
    <lineage>
        <taxon>Eukaryota</taxon>
        <taxon>Fungi</taxon>
        <taxon>Fungi incertae sedis</taxon>
        <taxon>Chytridiomycota</taxon>
        <taxon>Chytridiomycota incertae sedis</taxon>
        <taxon>Neocallimastigomycetes</taxon>
        <taxon>Neocallimastigales</taxon>
        <taxon>Neocallimastigaceae</taxon>
        <taxon>Piromyces</taxon>
    </lineage>
</organism>
<evidence type="ECO:0000256" key="7">
    <source>
        <dbReference type="ARBA" id="ARBA00023054"/>
    </source>
</evidence>
<evidence type="ECO:0000256" key="11">
    <source>
        <dbReference type="SAM" id="Coils"/>
    </source>
</evidence>
<evidence type="ECO:0000259" key="13">
    <source>
        <dbReference type="Pfam" id="PF13851"/>
    </source>
</evidence>
<dbReference type="OrthoDB" id="767661at2759"/>
<gene>
    <name evidence="14" type="ORF">BCR36DRAFT_355549</name>
</gene>
<feature type="region of interest" description="Disordered" evidence="12">
    <location>
        <begin position="1"/>
        <end position="23"/>
    </location>
</feature>
<dbReference type="PANTHER" id="PTHR31543">
    <property type="entry name" value="DYNEIN REGULATORY COMPLEX SUBUNIT 4"/>
    <property type="match status" value="1"/>
</dbReference>
<accession>A0A1Y1V537</accession>
<dbReference type="InterPro" id="IPR039308">
    <property type="entry name" value="GAS8"/>
</dbReference>
<keyword evidence="5" id="KW-0493">Microtubule</keyword>
<dbReference type="AlphaFoldDB" id="A0A1Y1V537"/>
<dbReference type="STRING" id="1754191.A0A1Y1V537"/>
<proteinExistence type="inferred from homology"/>
<evidence type="ECO:0000313" key="15">
    <source>
        <dbReference type="Proteomes" id="UP000193719"/>
    </source>
</evidence>
<reference evidence="14 15" key="2">
    <citation type="submission" date="2016-08" db="EMBL/GenBank/DDBJ databases">
        <title>Pervasive Adenine N6-methylation of Active Genes in Fungi.</title>
        <authorList>
            <consortium name="DOE Joint Genome Institute"/>
            <person name="Mondo S.J."/>
            <person name="Dannebaum R.O."/>
            <person name="Kuo R.C."/>
            <person name="Labutti K."/>
            <person name="Haridas S."/>
            <person name="Kuo A."/>
            <person name="Salamov A."/>
            <person name="Ahrendt S.R."/>
            <person name="Lipzen A."/>
            <person name="Sullivan W."/>
            <person name="Andreopoulos W.B."/>
            <person name="Clum A."/>
            <person name="Lindquist E."/>
            <person name="Daum C."/>
            <person name="Ramamoorthy G.K."/>
            <person name="Gryganskyi A."/>
            <person name="Culley D."/>
            <person name="Magnuson J.K."/>
            <person name="James T.Y."/>
            <person name="O'Malley M.A."/>
            <person name="Stajich J.E."/>
            <person name="Spatafora J.W."/>
            <person name="Visel A."/>
            <person name="Grigoriev I.V."/>
        </authorList>
    </citation>
    <scope>NUCLEOTIDE SEQUENCE [LARGE SCALE GENOMIC DNA]</scope>
    <source>
        <strain evidence="15">finn</strain>
    </source>
</reference>
<dbReference type="GO" id="GO:0031267">
    <property type="term" value="F:small GTPase binding"/>
    <property type="evidence" value="ECO:0007669"/>
    <property type="project" value="InterPro"/>
</dbReference>
<sequence length="475" mass="55858">MSSKKGKKKSAKGKGKKNVGEDNNVLSLEMLQEQVIQLQDELANEKNERNHFQLEKDKIKQFWEISKNKLEEAKAELLNKDRELEELEEKYKVEIKVYKQKVKHLLYEYQNNVAHLQTDSERALQIDQEEHQNRELQLKKDKRALKLELKEFELSHEDIIKSLKQKQDQDITKIRSDFERKSKELHSKYEKKLKVIRDELELKRKNEVHEIEERKNGQINALMKNHHKAFTEIKNYYNDITLNNLALINSLKEQLEEMKKKEERNEKLMTDITSENKRLTEPLQVALAEGESLKKELTNYQKDKVSLHDTKARLKVLEENHKQLLWEHEVLEQRFTQVEKERDELYNQFIKRIISVQQKSGLKNIILENKVDSLKENLEKKDIQLTEVLKATNANPTAVANLTNKLEELLESKNNVIKELQYDLAKVTKAHNDMIRVYEAKLAEFSIPVEDLGFKPLIMNGKTATNPAGLVAAKP</sequence>
<dbReference type="GO" id="GO:0031514">
    <property type="term" value="C:motile cilium"/>
    <property type="evidence" value="ECO:0007669"/>
    <property type="project" value="UniProtKB-SubCell"/>
</dbReference>
<evidence type="ECO:0000256" key="2">
    <source>
        <dbReference type="ARBA" id="ARBA00004245"/>
    </source>
</evidence>
<keyword evidence="9" id="KW-0206">Cytoskeleton</keyword>
<dbReference type="GO" id="GO:0048870">
    <property type="term" value="P:cell motility"/>
    <property type="evidence" value="ECO:0007669"/>
    <property type="project" value="InterPro"/>
</dbReference>
<keyword evidence="4" id="KW-0963">Cytoplasm</keyword>
<evidence type="ECO:0000256" key="4">
    <source>
        <dbReference type="ARBA" id="ARBA00022490"/>
    </source>
</evidence>
<evidence type="ECO:0000256" key="3">
    <source>
        <dbReference type="ARBA" id="ARBA00009859"/>
    </source>
</evidence>
<evidence type="ECO:0000256" key="6">
    <source>
        <dbReference type="ARBA" id="ARBA00022846"/>
    </source>
</evidence>
<feature type="compositionally biased region" description="Basic residues" evidence="12">
    <location>
        <begin position="1"/>
        <end position="17"/>
    </location>
</feature>
<evidence type="ECO:0000256" key="8">
    <source>
        <dbReference type="ARBA" id="ARBA00023069"/>
    </source>
</evidence>
<keyword evidence="6" id="KW-0282">Flagellum</keyword>
<keyword evidence="10" id="KW-0966">Cell projection</keyword>
<dbReference type="EMBL" id="MCFH01000030">
    <property type="protein sequence ID" value="ORX47552.1"/>
    <property type="molecule type" value="Genomic_DNA"/>
</dbReference>
<comment type="subcellular location">
    <subcellularLocation>
        <location evidence="1">Cell projection</location>
        <location evidence="1">Cilium</location>
        <location evidence="1">Flagellum</location>
    </subcellularLocation>
    <subcellularLocation>
        <location evidence="2">Cytoplasm</location>
        <location evidence="2">Cytoskeleton</location>
    </subcellularLocation>
</comment>
<feature type="coiled-coil region" evidence="11">
    <location>
        <begin position="244"/>
        <end position="423"/>
    </location>
</feature>
<keyword evidence="8" id="KW-0969">Cilium</keyword>
<name>A0A1Y1V537_9FUNG</name>
<evidence type="ECO:0000256" key="9">
    <source>
        <dbReference type="ARBA" id="ARBA00023212"/>
    </source>
</evidence>
<reference evidence="14 15" key="1">
    <citation type="submission" date="2016-08" db="EMBL/GenBank/DDBJ databases">
        <title>Genomes of anaerobic fungi encode conserved fungal cellulosomes for biomass hydrolysis.</title>
        <authorList>
            <consortium name="DOE Joint Genome Institute"/>
            <person name="Haitjema C.H."/>
            <person name="Gilmore S.P."/>
            <person name="Henske J.K."/>
            <person name="Solomon K.V."/>
            <person name="De Groot R."/>
            <person name="Kuo A."/>
            <person name="Mondo S.J."/>
            <person name="Salamov A.A."/>
            <person name="Labutti K."/>
            <person name="Zhao Z."/>
            <person name="Chiniquy J."/>
            <person name="Barry K."/>
            <person name="Brewer H.M."/>
            <person name="Purvine S.O."/>
            <person name="Wright A.T."/>
            <person name="Boxma B."/>
            <person name="Van Alen T."/>
            <person name="Hackstein J.H."/>
            <person name="Baker S.E."/>
            <person name="Grigoriev I.V."/>
            <person name="O'Malley M.A."/>
        </authorList>
    </citation>
    <scope>NUCLEOTIDE SEQUENCE [LARGE SCALE GENOMIC DNA]</scope>
    <source>
        <strain evidence="15">finn</strain>
    </source>
</reference>
<keyword evidence="7 11" id="KW-0175">Coiled coil</keyword>
<evidence type="ECO:0000256" key="10">
    <source>
        <dbReference type="ARBA" id="ARBA00023273"/>
    </source>
</evidence>
<dbReference type="GO" id="GO:0005794">
    <property type="term" value="C:Golgi apparatus"/>
    <property type="evidence" value="ECO:0007669"/>
    <property type="project" value="TreeGrafter"/>
</dbReference>
<dbReference type="GO" id="GO:0008017">
    <property type="term" value="F:microtubule binding"/>
    <property type="evidence" value="ECO:0007669"/>
    <property type="project" value="InterPro"/>
</dbReference>
<comment type="similarity">
    <text evidence="3">Belongs to the DRC4 family.</text>
</comment>
<dbReference type="GO" id="GO:0005874">
    <property type="term" value="C:microtubule"/>
    <property type="evidence" value="ECO:0007669"/>
    <property type="project" value="UniProtKB-KW"/>
</dbReference>
<evidence type="ECO:0000256" key="1">
    <source>
        <dbReference type="ARBA" id="ARBA00004230"/>
    </source>
</evidence>
<comment type="caution">
    <text evidence="14">The sequence shown here is derived from an EMBL/GenBank/DDBJ whole genome shotgun (WGS) entry which is preliminary data.</text>
</comment>